<dbReference type="InterPro" id="IPR010998">
    <property type="entry name" value="Integrase_recombinase_N"/>
</dbReference>
<evidence type="ECO:0000313" key="2">
    <source>
        <dbReference type="EMBL" id="RNF89445.1"/>
    </source>
</evidence>
<accession>A0A3M8T8X2</accession>
<dbReference type="Gene3D" id="1.10.150.130">
    <property type="match status" value="1"/>
</dbReference>
<dbReference type="EMBL" id="RJAI01000026">
    <property type="protein sequence ID" value="RNF89445.1"/>
    <property type="molecule type" value="Genomic_DNA"/>
</dbReference>
<proteinExistence type="predicted"/>
<organism evidence="2 3">
    <name type="scientific">Pseudomonas putida</name>
    <name type="common">Arthrobacter siderocapsulatus</name>
    <dbReference type="NCBI Taxonomy" id="303"/>
    <lineage>
        <taxon>Bacteria</taxon>
        <taxon>Pseudomonadati</taxon>
        <taxon>Pseudomonadota</taxon>
        <taxon>Gammaproteobacteria</taxon>
        <taxon>Pseudomonadales</taxon>
        <taxon>Pseudomonadaceae</taxon>
        <taxon>Pseudomonas</taxon>
    </lineage>
</organism>
<sequence length="132" mass="14424">MLHAGGYVSDADRYRLAACRAGYAQTIEHLEGWNCCRRQCAALLAAYGARLSAGTLRIHLGALAHWHPQRGFVDPTKAAQVRDTLREIQVLHPQPFKQAPALQLQVLQAAIEGLGGDLQSGQPVLRLWASCD</sequence>
<evidence type="ECO:0000256" key="1">
    <source>
        <dbReference type="ARBA" id="ARBA00023125"/>
    </source>
</evidence>
<dbReference type="SUPFAM" id="SSF47823">
    <property type="entry name" value="lambda integrase-like, N-terminal domain"/>
    <property type="match status" value="1"/>
</dbReference>
<reference evidence="2 3" key="1">
    <citation type="submission" date="2018-10" db="EMBL/GenBank/DDBJ databases">
        <title>An outbreak of IMP-63 producing strain in France.</title>
        <authorList>
            <person name="Bour M."/>
            <person name="Liapis E."/>
            <person name="Plesiat P."/>
        </authorList>
    </citation>
    <scope>NUCLEOTIDE SEQUENCE [LARGE SCALE GENOMIC DNA]</scope>
    <source>
        <strain evidence="2 3">12917</strain>
    </source>
</reference>
<dbReference type="GO" id="GO:0003677">
    <property type="term" value="F:DNA binding"/>
    <property type="evidence" value="ECO:0007669"/>
    <property type="project" value="UniProtKB-KW"/>
</dbReference>
<dbReference type="AlphaFoldDB" id="A0A3M8T8X2"/>
<keyword evidence="1" id="KW-0238">DNA-binding</keyword>
<gene>
    <name evidence="2" type="ORF">EFK07_10655</name>
</gene>
<dbReference type="Proteomes" id="UP000278162">
    <property type="component" value="Unassembled WGS sequence"/>
</dbReference>
<name>A0A3M8T8X2_PSEPU</name>
<protein>
    <recommendedName>
        <fullName evidence="4">Integrase</fullName>
    </recommendedName>
</protein>
<evidence type="ECO:0000313" key="3">
    <source>
        <dbReference type="Proteomes" id="UP000278162"/>
    </source>
</evidence>
<evidence type="ECO:0008006" key="4">
    <source>
        <dbReference type="Google" id="ProtNLM"/>
    </source>
</evidence>
<comment type="caution">
    <text evidence="2">The sequence shown here is derived from an EMBL/GenBank/DDBJ whole genome shotgun (WGS) entry which is preliminary data.</text>
</comment>